<dbReference type="InterPro" id="IPR022764">
    <property type="entry name" value="Peptidase_S54_rhomboid_dom"/>
</dbReference>
<feature type="transmembrane region" description="Helical" evidence="7">
    <location>
        <begin position="169"/>
        <end position="186"/>
    </location>
</feature>
<accession>A0A6J7E7G5</accession>
<feature type="transmembrane region" description="Helical" evidence="7">
    <location>
        <begin position="215"/>
        <end position="234"/>
    </location>
</feature>
<protein>
    <submittedName>
        <fullName evidence="9">Unannotated protein</fullName>
    </submittedName>
</protein>
<feature type="transmembrane region" description="Helical" evidence="7">
    <location>
        <begin position="192"/>
        <end position="208"/>
    </location>
</feature>
<evidence type="ECO:0000256" key="6">
    <source>
        <dbReference type="ARBA" id="ARBA00023136"/>
    </source>
</evidence>
<dbReference type="GO" id="GO:0004252">
    <property type="term" value="F:serine-type endopeptidase activity"/>
    <property type="evidence" value="ECO:0007669"/>
    <property type="project" value="InterPro"/>
</dbReference>
<dbReference type="Gene3D" id="1.20.1540.10">
    <property type="entry name" value="Rhomboid-like"/>
    <property type="match status" value="1"/>
</dbReference>
<keyword evidence="5 7" id="KW-1133">Transmembrane helix</keyword>
<evidence type="ECO:0000256" key="1">
    <source>
        <dbReference type="ARBA" id="ARBA00004141"/>
    </source>
</evidence>
<evidence type="ECO:0000256" key="7">
    <source>
        <dbReference type="SAM" id="Phobius"/>
    </source>
</evidence>
<dbReference type="GO" id="GO:0016020">
    <property type="term" value="C:membrane"/>
    <property type="evidence" value="ECO:0007669"/>
    <property type="project" value="UniProtKB-SubCell"/>
</dbReference>
<dbReference type="Pfam" id="PF01694">
    <property type="entry name" value="Rhomboid"/>
    <property type="match status" value="1"/>
</dbReference>
<evidence type="ECO:0000256" key="3">
    <source>
        <dbReference type="ARBA" id="ARBA00022692"/>
    </source>
</evidence>
<dbReference type="InterPro" id="IPR050925">
    <property type="entry name" value="Rhomboid_protease_S54"/>
</dbReference>
<reference evidence="9" key="1">
    <citation type="submission" date="2020-05" db="EMBL/GenBank/DDBJ databases">
        <authorList>
            <person name="Chiriac C."/>
            <person name="Salcher M."/>
            <person name="Ghai R."/>
            <person name="Kavagutti S V."/>
        </authorList>
    </citation>
    <scope>NUCLEOTIDE SEQUENCE</scope>
</reference>
<name>A0A6J7E7G5_9ZZZZ</name>
<feature type="transmembrane region" description="Helical" evidence="7">
    <location>
        <begin position="77"/>
        <end position="104"/>
    </location>
</feature>
<keyword evidence="6 7" id="KW-0472">Membrane</keyword>
<evidence type="ECO:0000256" key="5">
    <source>
        <dbReference type="ARBA" id="ARBA00022989"/>
    </source>
</evidence>
<dbReference type="PANTHER" id="PTHR43731">
    <property type="entry name" value="RHOMBOID PROTEASE"/>
    <property type="match status" value="1"/>
</dbReference>
<proteinExistence type="inferred from homology"/>
<organism evidence="9">
    <name type="scientific">freshwater metagenome</name>
    <dbReference type="NCBI Taxonomy" id="449393"/>
    <lineage>
        <taxon>unclassified sequences</taxon>
        <taxon>metagenomes</taxon>
        <taxon>ecological metagenomes</taxon>
    </lineage>
</organism>
<feature type="domain" description="Peptidase S54 rhomboid" evidence="8">
    <location>
        <begin position="75"/>
        <end position="205"/>
    </location>
</feature>
<dbReference type="SUPFAM" id="SSF144091">
    <property type="entry name" value="Rhomboid-like"/>
    <property type="match status" value="1"/>
</dbReference>
<feature type="transmembrane region" description="Helical" evidence="7">
    <location>
        <begin position="37"/>
        <end position="57"/>
    </location>
</feature>
<feature type="transmembrane region" description="Helical" evidence="7">
    <location>
        <begin position="116"/>
        <end position="134"/>
    </location>
</feature>
<gene>
    <name evidence="9" type="ORF">UFOPK3402_00986</name>
</gene>
<feature type="transmembrane region" description="Helical" evidence="7">
    <location>
        <begin position="140"/>
        <end position="157"/>
    </location>
</feature>
<comment type="similarity">
    <text evidence="2">Belongs to the peptidase S54 family.</text>
</comment>
<evidence type="ECO:0000313" key="9">
    <source>
        <dbReference type="EMBL" id="CAB4876499.1"/>
    </source>
</evidence>
<evidence type="ECO:0000256" key="2">
    <source>
        <dbReference type="ARBA" id="ARBA00009045"/>
    </source>
</evidence>
<keyword evidence="3 7" id="KW-0812">Transmembrane</keyword>
<dbReference type="EMBL" id="CAFBLS010000109">
    <property type="protein sequence ID" value="CAB4876499.1"/>
    <property type="molecule type" value="Genomic_DNA"/>
</dbReference>
<evidence type="ECO:0000256" key="4">
    <source>
        <dbReference type="ARBA" id="ARBA00022801"/>
    </source>
</evidence>
<dbReference type="AlphaFoldDB" id="A0A6J7E7G5"/>
<comment type="subcellular location">
    <subcellularLocation>
        <location evidence="1">Membrane</location>
        <topology evidence="1">Multi-pass membrane protein</topology>
    </subcellularLocation>
</comment>
<dbReference type="PANTHER" id="PTHR43731:SF14">
    <property type="entry name" value="PRESENILIN-ASSOCIATED RHOMBOID-LIKE PROTEIN, MITOCHONDRIAL"/>
    <property type="match status" value="1"/>
</dbReference>
<sequence>MAAPVGFQCRSCVSEATSGRVLPTTVAGGQIISKPQVTYALIGLNAVIFLLQFAGGINDVAGDWGMWPVGIAVGGEWWRLLTGAFLHGSFLHIAFNMYVLFVLGPTLERVLGHVRFLMLYLLAALGGGVASYAFSDMRTVSVGASGAIFGLMGALIVAGRRLKYDIKQVVILLAVNVVIGFMAPGVDWRAHLGGLATGAAVAAVFVLAPRAHRLLWQSLGILAIIGALVLITTWRTAQIAEFVAPFGVTVNA</sequence>
<evidence type="ECO:0000259" key="8">
    <source>
        <dbReference type="Pfam" id="PF01694"/>
    </source>
</evidence>
<dbReference type="InterPro" id="IPR035952">
    <property type="entry name" value="Rhomboid-like_sf"/>
</dbReference>
<keyword evidence="4" id="KW-0378">Hydrolase</keyword>